<evidence type="ECO:0000313" key="2">
    <source>
        <dbReference type="Proteomes" id="UP000177053"/>
    </source>
</evidence>
<name>A0A1F7XA61_9BACT</name>
<gene>
    <name evidence="1" type="ORF">A2Z22_01515</name>
</gene>
<reference evidence="1 2" key="1">
    <citation type="journal article" date="2016" name="Nat. Commun.">
        <title>Thousands of microbial genomes shed light on interconnected biogeochemical processes in an aquifer system.</title>
        <authorList>
            <person name="Anantharaman K."/>
            <person name="Brown C.T."/>
            <person name="Hug L.A."/>
            <person name="Sharon I."/>
            <person name="Castelle C.J."/>
            <person name="Probst A.J."/>
            <person name="Thomas B.C."/>
            <person name="Singh A."/>
            <person name="Wilkins M.J."/>
            <person name="Karaoz U."/>
            <person name="Brodie E.L."/>
            <person name="Williams K.H."/>
            <person name="Hubbard S.S."/>
            <person name="Banfield J.F."/>
        </authorList>
    </citation>
    <scope>NUCLEOTIDE SEQUENCE [LARGE SCALE GENOMIC DNA]</scope>
</reference>
<comment type="caution">
    <text evidence="1">The sequence shown here is derived from an EMBL/GenBank/DDBJ whole genome shotgun (WGS) entry which is preliminary data.</text>
</comment>
<dbReference type="EMBL" id="MGFS01000007">
    <property type="protein sequence ID" value="OGM11891.1"/>
    <property type="molecule type" value="Genomic_DNA"/>
</dbReference>
<dbReference type="Proteomes" id="UP000177053">
    <property type="component" value="Unassembled WGS sequence"/>
</dbReference>
<protein>
    <submittedName>
        <fullName evidence="1">Uncharacterized protein</fullName>
    </submittedName>
</protein>
<organism evidence="1 2">
    <name type="scientific">Candidatus Woesebacteria bacterium RBG_16_34_12</name>
    <dbReference type="NCBI Taxonomy" id="1802480"/>
    <lineage>
        <taxon>Bacteria</taxon>
        <taxon>Candidatus Woeseibacteriota</taxon>
    </lineage>
</organism>
<accession>A0A1F7XA61</accession>
<sequence>MIERIDGQVGLDSIVSKRKNARRAVISQLLQGRDPTKFLSIWDNLNRELDNHRVESEGNNISENT</sequence>
<evidence type="ECO:0000313" key="1">
    <source>
        <dbReference type="EMBL" id="OGM11891.1"/>
    </source>
</evidence>
<proteinExistence type="predicted"/>
<dbReference type="AlphaFoldDB" id="A0A1F7XA61"/>